<dbReference type="Proteomes" id="UP000254741">
    <property type="component" value="Unassembled WGS sequence"/>
</dbReference>
<evidence type="ECO:0000313" key="1">
    <source>
        <dbReference type="EMBL" id="SUG47127.1"/>
    </source>
</evidence>
<proteinExistence type="predicted"/>
<organism evidence="1 2">
    <name type="scientific">Salmonella enterica subsp. arizonae</name>
    <dbReference type="NCBI Taxonomy" id="59203"/>
    <lineage>
        <taxon>Bacteria</taxon>
        <taxon>Pseudomonadati</taxon>
        <taxon>Pseudomonadota</taxon>
        <taxon>Gammaproteobacteria</taxon>
        <taxon>Enterobacterales</taxon>
        <taxon>Enterobacteriaceae</taxon>
        <taxon>Salmonella</taxon>
    </lineage>
</organism>
<dbReference type="AlphaFoldDB" id="A0A379T8V5"/>
<name>A0A379T8V5_SALER</name>
<sequence length="38" mass="4320">MLRFTKTPPVCDAILFSFDNHILGSNRPVDEIAKELQC</sequence>
<protein>
    <submittedName>
        <fullName evidence="1">Cobalt-precorrin-6A synthase</fullName>
    </submittedName>
</protein>
<reference evidence="1 2" key="1">
    <citation type="submission" date="2018-06" db="EMBL/GenBank/DDBJ databases">
        <authorList>
            <consortium name="Pathogen Informatics"/>
            <person name="Doyle S."/>
        </authorList>
    </citation>
    <scope>NUCLEOTIDE SEQUENCE [LARGE SCALE GENOMIC DNA]</scope>
    <source>
        <strain evidence="1 2">NCTC8297</strain>
    </source>
</reference>
<gene>
    <name evidence="1" type="primary">cbiD_3</name>
    <name evidence="1" type="ORF">NCTC8297_02375</name>
</gene>
<dbReference type="EMBL" id="UGXG01000002">
    <property type="protein sequence ID" value="SUG47127.1"/>
    <property type="molecule type" value="Genomic_DNA"/>
</dbReference>
<evidence type="ECO:0000313" key="2">
    <source>
        <dbReference type="Proteomes" id="UP000254741"/>
    </source>
</evidence>
<accession>A0A379T8V5</accession>